<dbReference type="RefSeq" id="WP_012859487.1">
    <property type="nucleotide sequence ID" value="NC_013516.1"/>
</dbReference>
<evidence type="ECO:0000313" key="3">
    <source>
        <dbReference type="Proteomes" id="UP000002072"/>
    </source>
</evidence>
<sequence>MKFTYKEYMALKGIKSRNTLKKYVREGSVKEVKGEDGKLYIIDTQIDTSLIPFETQSIKSAPKIDSQNDIIKLLNFETENQNKKIKELEQEIKILNIQLENKNNFISRMEEEIKEDKLNYQRLFEQISETNKTYQLLLENKKNKKWYQIWK</sequence>
<dbReference type="HOGENOM" id="CLU_1730409_0_0_0"/>
<evidence type="ECO:0000256" key="1">
    <source>
        <dbReference type="SAM" id="Coils"/>
    </source>
</evidence>
<organism evidence="2 3">
    <name type="scientific">Streptobacillus moniliformis (strain ATCC 14647 / DSM 12112 / NCTC 10651 / 9901)</name>
    <dbReference type="NCBI Taxonomy" id="519441"/>
    <lineage>
        <taxon>Bacteria</taxon>
        <taxon>Fusobacteriati</taxon>
        <taxon>Fusobacteriota</taxon>
        <taxon>Fusobacteriia</taxon>
        <taxon>Fusobacteriales</taxon>
        <taxon>Leptotrichiaceae</taxon>
        <taxon>Streptobacillus</taxon>
    </lineage>
</organism>
<dbReference type="KEGG" id="smf:Smon_1510"/>
<geneLocation type="plasmid" evidence="2 3">
    <name>pSMON01</name>
</geneLocation>
<name>D1AYW7_STRM9</name>
<feature type="coiled-coil region" evidence="1">
    <location>
        <begin position="71"/>
        <end position="126"/>
    </location>
</feature>
<keyword evidence="3" id="KW-1185">Reference proteome</keyword>
<proteinExistence type="predicted"/>
<dbReference type="Proteomes" id="UP000002072">
    <property type="component" value="Plasmid pSMON01"/>
</dbReference>
<gene>
    <name evidence="2" type="ORF">Smon_1510</name>
</gene>
<reference evidence="2 3" key="1">
    <citation type="journal article" date="2009" name="Stand. Genomic Sci.">
        <title>Complete genome sequence of Streptobacillus moniliformis type strain (9901T).</title>
        <authorList>
            <person name="Nolan M."/>
            <person name="Gronow S."/>
            <person name="Lapidus A."/>
            <person name="Ivanova N."/>
            <person name="Copeland A."/>
            <person name="Lucas S."/>
            <person name="Del Rio T.G."/>
            <person name="Chen F."/>
            <person name="Tice H."/>
            <person name="Pitluck S."/>
            <person name="Cheng J.F."/>
            <person name="Sims D."/>
            <person name="Meincke L."/>
            <person name="Bruce D."/>
            <person name="Goodwin L."/>
            <person name="Brettin T."/>
            <person name="Han C."/>
            <person name="Detter J.C."/>
            <person name="Ovchinikova G."/>
            <person name="Pati A."/>
            <person name="Mavromatis K."/>
            <person name="Mikhailova N."/>
            <person name="Chen A."/>
            <person name="Palaniappan K."/>
            <person name="Land M."/>
            <person name="Hauser L."/>
            <person name="Chang Y.J."/>
            <person name="Jeffries C.D."/>
            <person name="Rohde M."/>
            <person name="Sproer C."/>
            <person name="Goker M."/>
            <person name="Bristow J."/>
            <person name="Eisen J.A."/>
            <person name="Markowitz V."/>
            <person name="Hugenholtz P."/>
            <person name="Kyrpides N.C."/>
            <person name="Klenk H.P."/>
            <person name="Chain P."/>
        </authorList>
    </citation>
    <scope>NUCLEOTIDE SEQUENCE [LARGE SCALE GENOMIC DNA]</scope>
    <source>
        <strain evidence="3">ATCC 14647 / DSM 12112 / NCTC 10651 / 9901</strain>
        <plasmid evidence="3">pSMON01</plasmid>
    </source>
</reference>
<dbReference type="EMBL" id="CP001780">
    <property type="protein sequence ID" value="ACZ01941.1"/>
    <property type="molecule type" value="Genomic_DNA"/>
</dbReference>
<accession>D1AYW7</accession>
<keyword evidence="2" id="KW-0614">Plasmid</keyword>
<keyword evidence="1" id="KW-0175">Coiled coil</keyword>
<protein>
    <submittedName>
        <fullName evidence="2">Uncharacterized protein</fullName>
    </submittedName>
</protein>
<dbReference type="GeneID" id="29674305"/>
<evidence type="ECO:0000313" key="2">
    <source>
        <dbReference type="EMBL" id="ACZ01941.1"/>
    </source>
</evidence>
<dbReference type="AlphaFoldDB" id="D1AYW7"/>